<organism evidence="2">
    <name type="scientific">Fagus sylvatica</name>
    <name type="common">Beechnut</name>
    <dbReference type="NCBI Taxonomy" id="28930"/>
    <lineage>
        <taxon>Eukaryota</taxon>
        <taxon>Viridiplantae</taxon>
        <taxon>Streptophyta</taxon>
        <taxon>Embryophyta</taxon>
        <taxon>Tracheophyta</taxon>
        <taxon>Spermatophyta</taxon>
        <taxon>Magnoliopsida</taxon>
        <taxon>eudicotyledons</taxon>
        <taxon>Gunneridae</taxon>
        <taxon>Pentapetalae</taxon>
        <taxon>rosids</taxon>
        <taxon>fabids</taxon>
        <taxon>Fagales</taxon>
        <taxon>Fagaceae</taxon>
        <taxon>Fagus</taxon>
    </lineage>
</organism>
<evidence type="ECO:0000256" key="1">
    <source>
        <dbReference type="SAM" id="MobiDB-lite"/>
    </source>
</evidence>
<name>A0A2N9J6R8_FAGSY</name>
<protein>
    <submittedName>
        <fullName evidence="2">Uncharacterized protein</fullName>
    </submittedName>
</protein>
<feature type="region of interest" description="Disordered" evidence="1">
    <location>
        <begin position="140"/>
        <end position="184"/>
    </location>
</feature>
<reference evidence="2" key="1">
    <citation type="submission" date="2018-02" db="EMBL/GenBank/DDBJ databases">
        <authorList>
            <person name="Cohen D.B."/>
            <person name="Kent A.D."/>
        </authorList>
    </citation>
    <scope>NUCLEOTIDE SEQUENCE</scope>
</reference>
<accession>A0A2N9J6R8</accession>
<sequence length="246" mass="27907">MAASTSTEKAFVPGSDEQFILEKNSDCFLDMKSQKTWKRIVFGHGDFQPTSFHASKKPRTTLRDDDQIIDEDYKNFLHALNKYGEEQEKGKESAANDEDGDCYMDPAYKMFLDNLREDGRSYLLDISGIVHIKYKEENNTLSDENGNNWETLKDKNKSNLATPREEHRKKSAIPTAKDRIGGGSSLNSESYHLSLNRRKLDDIAADFLARRGKQPKSQNVGGETLLHSTKFATNSAVCTLFIYNFS</sequence>
<dbReference type="AlphaFoldDB" id="A0A2N9J6R8"/>
<evidence type="ECO:0000313" key="2">
    <source>
        <dbReference type="EMBL" id="SPD32159.1"/>
    </source>
</evidence>
<gene>
    <name evidence="2" type="ORF">FSB_LOCUS60041</name>
</gene>
<dbReference type="EMBL" id="OIVN01006391">
    <property type="protein sequence ID" value="SPD32159.1"/>
    <property type="molecule type" value="Genomic_DNA"/>
</dbReference>
<feature type="compositionally biased region" description="Polar residues" evidence="1">
    <location>
        <begin position="140"/>
        <end position="150"/>
    </location>
</feature>
<proteinExistence type="predicted"/>
<feature type="compositionally biased region" description="Basic and acidic residues" evidence="1">
    <location>
        <begin position="151"/>
        <end position="168"/>
    </location>
</feature>